<dbReference type="RefSeq" id="WP_144388384.1">
    <property type="nucleotide sequence ID" value="NZ_CANNCB010000029.1"/>
</dbReference>
<evidence type="ECO:0000256" key="1">
    <source>
        <dbReference type="SAM" id="MobiDB-lite"/>
    </source>
</evidence>
<evidence type="ECO:0000313" key="3">
    <source>
        <dbReference type="EMBL" id="TVO35897.1"/>
    </source>
</evidence>
<gene>
    <name evidence="3" type="ORF">FOF44_10925</name>
</gene>
<feature type="chain" id="PRO_5021915494" description="Periplasmic protein" evidence="2">
    <location>
        <begin position="24"/>
        <end position="77"/>
    </location>
</feature>
<organism evidence="3 4">
    <name type="scientific">Vibrio algivorus</name>
    <dbReference type="NCBI Taxonomy" id="1667024"/>
    <lineage>
        <taxon>Bacteria</taxon>
        <taxon>Pseudomonadati</taxon>
        <taxon>Pseudomonadota</taxon>
        <taxon>Gammaproteobacteria</taxon>
        <taxon>Vibrionales</taxon>
        <taxon>Vibrionaceae</taxon>
        <taxon>Vibrio</taxon>
    </lineage>
</organism>
<dbReference type="AlphaFoldDB" id="A0A557P5K2"/>
<comment type="caution">
    <text evidence="3">The sequence shown here is derived from an EMBL/GenBank/DDBJ whole genome shotgun (WGS) entry which is preliminary data.</text>
</comment>
<evidence type="ECO:0008006" key="5">
    <source>
        <dbReference type="Google" id="ProtNLM"/>
    </source>
</evidence>
<feature type="region of interest" description="Disordered" evidence="1">
    <location>
        <begin position="45"/>
        <end position="77"/>
    </location>
</feature>
<reference evidence="3 4" key="1">
    <citation type="submission" date="2019-07" db="EMBL/GenBank/DDBJ databases">
        <title>The draft genome sequence of Vibrio algivorus M1486.</title>
        <authorList>
            <person name="Meng X."/>
        </authorList>
    </citation>
    <scope>NUCLEOTIDE SEQUENCE [LARGE SCALE GENOMIC DNA]</scope>
    <source>
        <strain evidence="3 4">M1486</strain>
    </source>
</reference>
<name>A0A557P5K2_9VIBR</name>
<evidence type="ECO:0000313" key="4">
    <source>
        <dbReference type="Proteomes" id="UP000319828"/>
    </source>
</evidence>
<protein>
    <recommendedName>
        <fullName evidence="5">Periplasmic protein</fullName>
    </recommendedName>
</protein>
<feature type="signal peptide" evidence="2">
    <location>
        <begin position="1"/>
        <end position="23"/>
    </location>
</feature>
<dbReference type="Proteomes" id="UP000319828">
    <property type="component" value="Unassembled WGS sequence"/>
</dbReference>
<sequence length="77" mass="8231">MNTTIKTLPLLVLAMSISLPSFAGGTMGGSTIEMCQSGAINCKSFEARKEPTASEKTKTKEPSKKSNMEKETTSQSK</sequence>
<proteinExistence type="predicted"/>
<accession>A0A557P5K2</accession>
<evidence type="ECO:0000256" key="2">
    <source>
        <dbReference type="SAM" id="SignalP"/>
    </source>
</evidence>
<dbReference type="EMBL" id="VMKJ01000021">
    <property type="protein sequence ID" value="TVO35897.1"/>
    <property type="molecule type" value="Genomic_DNA"/>
</dbReference>
<keyword evidence="2" id="KW-0732">Signal</keyword>